<keyword evidence="7" id="KW-1278">Translocase</keyword>
<keyword evidence="3" id="KW-0963">Cytoplasm</keyword>
<dbReference type="PANTHER" id="PTHR15184">
    <property type="entry name" value="ATP SYNTHASE"/>
    <property type="match status" value="1"/>
</dbReference>
<dbReference type="CDD" id="cd01136">
    <property type="entry name" value="ATPase_flagellum-secretory_path_III"/>
    <property type="match status" value="1"/>
</dbReference>
<keyword evidence="11" id="KW-1185">Reference proteome</keyword>
<evidence type="ECO:0000256" key="1">
    <source>
        <dbReference type="ARBA" id="ARBA00004496"/>
    </source>
</evidence>
<protein>
    <submittedName>
        <fullName evidence="10">EscN/YscN/HrcN family type III secretion system ATPase</fullName>
    </submittedName>
</protein>
<proteinExistence type="predicted"/>
<dbReference type="Pfam" id="PF00006">
    <property type="entry name" value="ATP-synt_ab"/>
    <property type="match status" value="1"/>
</dbReference>
<dbReference type="GO" id="GO:0030254">
    <property type="term" value="P:protein secretion by the type III secretion system"/>
    <property type="evidence" value="ECO:0007669"/>
    <property type="project" value="InterPro"/>
</dbReference>
<dbReference type="PANTHER" id="PTHR15184:SF9">
    <property type="entry name" value="SPI-1 TYPE 3 SECRETION SYSTEM ATPASE"/>
    <property type="match status" value="1"/>
</dbReference>
<dbReference type="Pfam" id="PF18269">
    <property type="entry name" value="T3SS_ATPase_C"/>
    <property type="match status" value="1"/>
</dbReference>
<evidence type="ECO:0000256" key="2">
    <source>
        <dbReference type="ARBA" id="ARBA00022448"/>
    </source>
</evidence>
<dbReference type="InterPro" id="IPR005714">
    <property type="entry name" value="ATPase_T3SS_FliI/YscN"/>
</dbReference>
<dbReference type="RefSeq" id="WP_116565799.1">
    <property type="nucleotide sequence ID" value="NZ_QDKP01000020.1"/>
</dbReference>
<comment type="catalytic activity">
    <reaction evidence="8">
        <text>ATP + H2O + cellular proteinSide 1 = ADP + phosphate + cellular proteinSide 2.</text>
        <dbReference type="EC" id="7.4.2.8"/>
    </reaction>
</comment>
<reference evidence="10 11" key="1">
    <citation type="submission" date="2018-04" db="EMBL/GenBank/DDBJ databases">
        <title>The genome sequence of Caulobacter sp. 736.</title>
        <authorList>
            <person name="Gao J."/>
            <person name="Sun J."/>
        </authorList>
    </citation>
    <scope>NUCLEOTIDE SEQUENCE [LARGE SCALE GENOMIC DNA]</scope>
    <source>
        <strain evidence="10 11">736</strain>
    </source>
</reference>
<dbReference type="InterPro" id="IPR027417">
    <property type="entry name" value="P-loop_NTPase"/>
</dbReference>
<dbReference type="NCBIfam" id="TIGR01026">
    <property type="entry name" value="fliI_yscN"/>
    <property type="match status" value="1"/>
</dbReference>
<keyword evidence="2" id="KW-0813">Transport</keyword>
<feature type="domain" description="AAA+ ATPase" evidence="9">
    <location>
        <begin position="167"/>
        <end position="348"/>
    </location>
</feature>
<evidence type="ECO:0000313" key="11">
    <source>
        <dbReference type="Proteomes" id="UP000244913"/>
    </source>
</evidence>
<comment type="caution">
    <text evidence="10">The sequence shown here is derived from an EMBL/GenBank/DDBJ whole genome shotgun (WGS) entry which is preliminary data.</text>
</comment>
<dbReference type="PROSITE" id="PS00152">
    <property type="entry name" value="ATPASE_ALPHA_BETA"/>
    <property type="match status" value="1"/>
</dbReference>
<evidence type="ECO:0000256" key="8">
    <source>
        <dbReference type="ARBA" id="ARBA00034006"/>
    </source>
</evidence>
<dbReference type="EMBL" id="QDKP01000020">
    <property type="protein sequence ID" value="PVM85671.1"/>
    <property type="molecule type" value="Genomic_DNA"/>
</dbReference>
<gene>
    <name evidence="10" type="primary">fliI</name>
    <name evidence="10" type="ORF">DDF65_06860</name>
</gene>
<dbReference type="AlphaFoldDB" id="A0A2T9JPY2"/>
<evidence type="ECO:0000256" key="6">
    <source>
        <dbReference type="ARBA" id="ARBA00022927"/>
    </source>
</evidence>
<dbReference type="InterPro" id="IPR050053">
    <property type="entry name" value="ATPase_alpha/beta_chains"/>
</dbReference>
<dbReference type="InterPro" id="IPR003593">
    <property type="entry name" value="AAA+_ATPase"/>
</dbReference>
<keyword evidence="5" id="KW-0067">ATP-binding</keyword>
<dbReference type="GO" id="GO:0016887">
    <property type="term" value="F:ATP hydrolysis activity"/>
    <property type="evidence" value="ECO:0007669"/>
    <property type="project" value="InterPro"/>
</dbReference>
<dbReference type="GO" id="GO:0030257">
    <property type="term" value="C:type III protein secretion system complex"/>
    <property type="evidence" value="ECO:0007669"/>
    <property type="project" value="InterPro"/>
</dbReference>
<accession>A0A2T9JPY2</accession>
<dbReference type="InterPro" id="IPR020003">
    <property type="entry name" value="ATPase_a/bsu_AS"/>
</dbReference>
<dbReference type="InterPro" id="IPR000194">
    <property type="entry name" value="ATPase_F1/V1/A1_a/bsu_nucl-bd"/>
</dbReference>
<evidence type="ECO:0000256" key="3">
    <source>
        <dbReference type="ARBA" id="ARBA00022490"/>
    </source>
</evidence>
<evidence type="ECO:0000259" key="9">
    <source>
        <dbReference type="SMART" id="SM00382"/>
    </source>
</evidence>
<evidence type="ECO:0000313" key="10">
    <source>
        <dbReference type="EMBL" id="PVM85671.1"/>
    </source>
</evidence>
<keyword evidence="4" id="KW-0547">Nucleotide-binding</keyword>
<dbReference type="SMART" id="SM00382">
    <property type="entry name" value="AAA"/>
    <property type="match status" value="1"/>
</dbReference>
<dbReference type="InterPro" id="IPR040627">
    <property type="entry name" value="T3SS_ATPase_C"/>
</dbReference>
<dbReference type="Proteomes" id="UP000244913">
    <property type="component" value="Unassembled WGS sequence"/>
</dbReference>
<organism evidence="10 11">
    <name type="scientific">Caulobacter radicis</name>
    <dbReference type="NCBI Taxonomy" id="2172650"/>
    <lineage>
        <taxon>Bacteria</taxon>
        <taxon>Pseudomonadati</taxon>
        <taxon>Pseudomonadota</taxon>
        <taxon>Alphaproteobacteria</taxon>
        <taxon>Caulobacterales</taxon>
        <taxon>Caulobacteraceae</taxon>
        <taxon>Caulobacter</taxon>
    </lineage>
</organism>
<dbReference type="GO" id="GO:0008564">
    <property type="term" value="F:protein-exporting ATPase activity"/>
    <property type="evidence" value="ECO:0007669"/>
    <property type="project" value="UniProtKB-EC"/>
</dbReference>
<dbReference type="GO" id="GO:0046933">
    <property type="term" value="F:proton-transporting ATP synthase activity, rotational mechanism"/>
    <property type="evidence" value="ECO:0007669"/>
    <property type="project" value="TreeGrafter"/>
</dbReference>
<dbReference type="GO" id="GO:0005737">
    <property type="term" value="C:cytoplasm"/>
    <property type="evidence" value="ECO:0007669"/>
    <property type="project" value="UniProtKB-SubCell"/>
</dbReference>
<dbReference type="FunFam" id="3.40.50.12240:FF:000002">
    <property type="entry name" value="Flagellum-specific ATP synthase FliI"/>
    <property type="match status" value="1"/>
</dbReference>
<dbReference type="SUPFAM" id="SSF52540">
    <property type="entry name" value="P-loop containing nucleoside triphosphate hydrolases"/>
    <property type="match status" value="1"/>
</dbReference>
<keyword evidence="6" id="KW-0653">Protein transport</keyword>
<dbReference type="Gene3D" id="3.40.50.12240">
    <property type="match status" value="1"/>
</dbReference>
<sequence>MSFDAPPSEVANDARLRDVLRGARTVERRGRVAQAFGTTVRATGLDVRIGQECEIVDRAGGNVVKAQVVGLDGGAAILTPLSRLEGVAVDAEVVAGPRRSEIGVGEGLLGRVLDAHGEPLDGLGPITGPLRPFPVYGEAPNPLARPPIAQPFATGVRCVDALLTTGEGQRVGLFAMAGGGKSTLLGMFARHARSDVNVIALIGERGREVREFLDDCLGPEGLARSVVIVSTSDRPAMERVRAAHVATAIAEGFRAEGRRVMLQMDSVTRFARALREIGLSVGEPAVRRGFPPSVFAELPRLFERAGAIEGGAITAFYTVLIEDEEGGDPVGEEVRSILDGHIYLSRKLGQAGHYPAIDVVASLSRVYPRVASAQQQEAAMKVRGWMAKYAEIEFLLQIGEYKPGGDPLADEAIARRPRIIDLLRQGAHDAVAFDEALSALAEAAA</sequence>
<evidence type="ECO:0000256" key="4">
    <source>
        <dbReference type="ARBA" id="ARBA00022741"/>
    </source>
</evidence>
<comment type="subcellular location">
    <subcellularLocation>
        <location evidence="1">Cytoplasm</location>
    </subcellularLocation>
</comment>
<evidence type="ECO:0000256" key="5">
    <source>
        <dbReference type="ARBA" id="ARBA00022840"/>
    </source>
</evidence>
<evidence type="ECO:0000256" key="7">
    <source>
        <dbReference type="ARBA" id="ARBA00022967"/>
    </source>
</evidence>
<name>A0A2T9JPY2_9CAUL</name>
<dbReference type="GO" id="GO:0005524">
    <property type="term" value="F:ATP binding"/>
    <property type="evidence" value="ECO:0007669"/>
    <property type="project" value="UniProtKB-KW"/>
</dbReference>